<protein>
    <submittedName>
        <fullName evidence="1">Uncharacterized protein</fullName>
    </submittedName>
</protein>
<organism evidence="1 2">
    <name type="scientific">Cryptolaemus montrouzieri</name>
    <dbReference type="NCBI Taxonomy" id="559131"/>
    <lineage>
        <taxon>Eukaryota</taxon>
        <taxon>Metazoa</taxon>
        <taxon>Ecdysozoa</taxon>
        <taxon>Arthropoda</taxon>
        <taxon>Hexapoda</taxon>
        <taxon>Insecta</taxon>
        <taxon>Pterygota</taxon>
        <taxon>Neoptera</taxon>
        <taxon>Endopterygota</taxon>
        <taxon>Coleoptera</taxon>
        <taxon>Polyphaga</taxon>
        <taxon>Cucujiformia</taxon>
        <taxon>Coccinelloidea</taxon>
        <taxon>Coccinellidae</taxon>
        <taxon>Scymninae</taxon>
        <taxon>Scymnini</taxon>
        <taxon>Cryptolaemus</taxon>
    </lineage>
</organism>
<dbReference type="EMBL" id="JABFTP020000165">
    <property type="protein sequence ID" value="KAL3284062.1"/>
    <property type="molecule type" value="Genomic_DNA"/>
</dbReference>
<evidence type="ECO:0000313" key="1">
    <source>
        <dbReference type="EMBL" id="KAL3284062.1"/>
    </source>
</evidence>
<sequence>MGIFHAACLKRTKGWEMIDAHKVICSQKCNNDMQNDDNINNDPKNNEEEVEGNALYLAKEVASTENQRSPSLLQEGDKLLGWVNRAVEVQDSVQSTNANVKKEMTFGSQNLRSLVEQMMS</sequence>
<dbReference type="AlphaFoldDB" id="A0ABD2NZA8"/>
<comment type="caution">
    <text evidence="1">The sequence shown here is derived from an EMBL/GenBank/DDBJ whole genome shotgun (WGS) entry which is preliminary data.</text>
</comment>
<keyword evidence="2" id="KW-1185">Reference proteome</keyword>
<dbReference type="Proteomes" id="UP001516400">
    <property type="component" value="Unassembled WGS sequence"/>
</dbReference>
<name>A0ABD2NZA8_9CUCU</name>
<proteinExistence type="predicted"/>
<evidence type="ECO:0000313" key="2">
    <source>
        <dbReference type="Proteomes" id="UP001516400"/>
    </source>
</evidence>
<gene>
    <name evidence="1" type="ORF">HHI36_018230</name>
</gene>
<reference evidence="1 2" key="1">
    <citation type="journal article" date="2021" name="BMC Biol.">
        <title>Horizontally acquired antibacterial genes associated with adaptive radiation of ladybird beetles.</title>
        <authorList>
            <person name="Li H.S."/>
            <person name="Tang X.F."/>
            <person name="Huang Y.H."/>
            <person name="Xu Z.Y."/>
            <person name="Chen M.L."/>
            <person name="Du X.Y."/>
            <person name="Qiu B.Y."/>
            <person name="Chen P.T."/>
            <person name="Zhang W."/>
            <person name="Slipinski A."/>
            <person name="Escalona H.E."/>
            <person name="Waterhouse R.M."/>
            <person name="Zwick A."/>
            <person name="Pang H."/>
        </authorList>
    </citation>
    <scope>NUCLEOTIDE SEQUENCE [LARGE SCALE GENOMIC DNA]</scope>
    <source>
        <strain evidence="1">SYSU2018</strain>
    </source>
</reference>
<accession>A0ABD2NZA8</accession>